<gene>
    <name evidence="2" type="ORF">Tco_0770092</name>
</gene>
<dbReference type="Proteomes" id="UP001151760">
    <property type="component" value="Unassembled WGS sequence"/>
</dbReference>
<name>A0ABQ4ZCG8_9ASTR</name>
<evidence type="ECO:0000256" key="1">
    <source>
        <dbReference type="ARBA" id="ARBA00009941"/>
    </source>
</evidence>
<dbReference type="PANTHER" id="PTHR12000">
    <property type="entry name" value="HEMOGLOBINASE FAMILY MEMBER"/>
    <property type="match status" value="1"/>
</dbReference>
<reference evidence="2" key="2">
    <citation type="submission" date="2022-01" db="EMBL/GenBank/DDBJ databases">
        <authorList>
            <person name="Yamashiro T."/>
            <person name="Shiraishi A."/>
            <person name="Satake H."/>
            <person name="Nakayama K."/>
        </authorList>
    </citation>
    <scope>NUCLEOTIDE SEQUENCE</scope>
</reference>
<accession>A0ABQ4ZCG8</accession>
<evidence type="ECO:0000313" key="2">
    <source>
        <dbReference type="EMBL" id="GJS87456.1"/>
    </source>
</evidence>
<organism evidence="2 3">
    <name type="scientific">Tanacetum coccineum</name>
    <dbReference type="NCBI Taxonomy" id="301880"/>
    <lineage>
        <taxon>Eukaryota</taxon>
        <taxon>Viridiplantae</taxon>
        <taxon>Streptophyta</taxon>
        <taxon>Embryophyta</taxon>
        <taxon>Tracheophyta</taxon>
        <taxon>Spermatophyta</taxon>
        <taxon>Magnoliopsida</taxon>
        <taxon>eudicotyledons</taxon>
        <taxon>Gunneridae</taxon>
        <taxon>Pentapetalae</taxon>
        <taxon>asterids</taxon>
        <taxon>campanulids</taxon>
        <taxon>Asterales</taxon>
        <taxon>Asteraceae</taxon>
        <taxon>Asteroideae</taxon>
        <taxon>Anthemideae</taxon>
        <taxon>Anthemidinae</taxon>
        <taxon>Tanacetum</taxon>
    </lineage>
</organism>
<keyword evidence="3" id="KW-1185">Reference proteome</keyword>
<dbReference type="PANTHER" id="PTHR12000:SF42">
    <property type="entry name" value="LEGUMAIN"/>
    <property type="match status" value="1"/>
</dbReference>
<comment type="similarity">
    <text evidence="1">Belongs to the peptidase C13 family.</text>
</comment>
<evidence type="ECO:0000313" key="3">
    <source>
        <dbReference type="Proteomes" id="UP001151760"/>
    </source>
</evidence>
<reference evidence="2" key="1">
    <citation type="journal article" date="2022" name="Int. J. Mol. Sci.">
        <title>Draft Genome of Tanacetum Coccineum: Genomic Comparison of Closely Related Tanacetum-Family Plants.</title>
        <authorList>
            <person name="Yamashiro T."/>
            <person name="Shiraishi A."/>
            <person name="Nakayama K."/>
            <person name="Satake H."/>
        </authorList>
    </citation>
    <scope>NUCLEOTIDE SEQUENCE</scope>
</reference>
<dbReference type="EMBL" id="BQNB010011199">
    <property type="protein sequence ID" value="GJS87456.1"/>
    <property type="molecule type" value="Genomic_DNA"/>
</dbReference>
<dbReference type="Gene3D" id="3.40.50.1460">
    <property type="match status" value="1"/>
</dbReference>
<dbReference type="InterPro" id="IPR001096">
    <property type="entry name" value="Peptidase_C13"/>
</dbReference>
<proteinExistence type="inferred from homology"/>
<comment type="caution">
    <text evidence="2">The sequence shown here is derived from an EMBL/GenBank/DDBJ whole genome shotgun (WGS) entry which is preliminary data.</text>
</comment>
<sequence>MNSGGPTNNPFLWAPVYHEHGVSGFLSWSAWVLYIGACHSGCLFEPGYLEDKSIYAITSSNCSQPSHSTKKAWYGPGTGYHSWATQFGRAWICDSEQHERRTRSVGEQFDEVKRNVTKSTVLDFGSKDLKDEKLFRYQGFKKER</sequence>
<protein>
    <submittedName>
        <fullName evidence="2">Vacuolar-processing enzyme</fullName>
    </submittedName>
</protein>
<dbReference type="Pfam" id="PF01650">
    <property type="entry name" value="Peptidase_C13"/>
    <property type="match status" value="1"/>
</dbReference>